<proteinExistence type="inferred from homology"/>
<comment type="similarity">
    <text evidence="7">Belongs to the binding-protein-dependent transport system permease family.</text>
</comment>
<dbReference type="PATRIC" id="fig|66851.6.peg.654"/>
<protein>
    <submittedName>
        <fullName evidence="9">Oligopeptide transport system permease protein OppC</fullName>
    </submittedName>
</protein>
<feature type="transmembrane region" description="Helical" evidence="7">
    <location>
        <begin position="196"/>
        <end position="216"/>
    </location>
</feature>
<feature type="transmembrane region" description="Helical" evidence="7">
    <location>
        <begin position="252"/>
        <end position="272"/>
    </location>
</feature>
<gene>
    <name evidence="9" type="primary">oppC</name>
    <name evidence="9" type="ORF">MBORA_05900</name>
</gene>
<name>A0A166BQF7_METOA</name>
<sequence>MMFKKKVDDKKPWFLYDANLRTKTLVVIGISAIFLLIILISSMIIDVSSLTTNFSQVNQLPSFEHVFGTDWMGRDMFVRTVAGLGLSMGVGAFASIISTTVAIILGLFSGVNRFLDEFVAGIIDLFSAIPHILLIILLSISFGGGFYGVIMGVGLTHWTPLARILRAEVKQIQTTEFIKVAEQQGKSKLWIATKHMFPLLISQIIVGVILMFPHAIMHEAGITFLGFGLSPHEPAIGIILAESMQYLSNGCWWLAFFPGVSLLIIVLLFDLIGEYVHKLLDPVEAQK</sequence>
<feature type="domain" description="ABC transmembrane type-1" evidence="8">
    <location>
        <begin position="84"/>
        <end position="273"/>
    </location>
</feature>
<keyword evidence="6 7" id="KW-0472">Membrane</keyword>
<evidence type="ECO:0000313" key="9">
    <source>
        <dbReference type="EMBL" id="KZX13679.1"/>
    </source>
</evidence>
<feature type="transmembrane region" description="Helical" evidence="7">
    <location>
        <begin position="25"/>
        <end position="45"/>
    </location>
</feature>
<evidence type="ECO:0000256" key="4">
    <source>
        <dbReference type="ARBA" id="ARBA00022692"/>
    </source>
</evidence>
<dbReference type="PANTHER" id="PTHR43386:SF23">
    <property type="entry name" value="ABC TRANSPORTER"/>
    <property type="match status" value="1"/>
</dbReference>
<accession>A0A166BQF7</accession>
<dbReference type="InterPro" id="IPR050366">
    <property type="entry name" value="BP-dependent_transpt_permease"/>
</dbReference>
<keyword evidence="4 7" id="KW-0812">Transmembrane</keyword>
<comment type="caution">
    <text evidence="9">The sequence shown here is derived from an EMBL/GenBank/DDBJ whole genome shotgun (WGS) entry which is preliminary data.</text>
</comment>
<dbReference type="Gene3D" id="1.10.3720.10">
    <property type="entry name" value="MetI-like"/>
    <property type="match status" value="1"/>
</dbReference>
<evidence type="ECO:0000256" key="5">
    <source>
        <dbReference type="ARBA" id="ARBA00022989"/>
    </source>
</evidence>
<feature type="transmembrane region" description="Helical" evidence="7">
    <location>
        <begin position="81"/>
        <end position="106"/>
    </location>
</feature>
<dbReference type="CDD" id="cd06261">
    <property type="entry name" value="TM_PBP2"/>
    <property type="match status" value="1"/>
</dbReference>
<evidence type="ECO:0000313" key="10">
    <source>
        <dbReference type="Proteomes" id="UP000077428"/>
    </source>
</evidence>
<dbReference type="InterPro" id="IPR035906">
    <property type="entry name" value="MetI-like_sf"/>
</dbReference>
<dbReference type="Pfam" id="PF00528">
    <property type="entry name" value="BPD_transp_1"/>
    <property type="match status" value="1"/>
</dbReference>
<reference evidence="10" key="1">
    <citation type="journal article" date="2016" name="Genome Announc.">
        <title>Draft Genome Sequences of Methanobrevibacter curvatus DSM11111, Methanobrevibacter cuticularis DSM11139, Methanobrevibacter filiformis DSM11501, and Methanobrevibacter oralis DSM7256.</title>
        <authorList>
            <person name="Poehlein A."/>
            <person name="Seedorf H."/>
        </authorList>
    </citation>
    <scope>NUCLEOTIDE SEQUENCE [LARGE SCALE GENOMIC DNA]</scope>
    <source>
        <strain evidence="10">DSM 7256 / JCM 30027 / ZR</strain>
    </source>
</reference>
<dbReference type="STRING" id="66851.MBORA_05900"/>
<comment type="subcellular location">
    <subcellularLocation>
        <location evidence="1 7">Cell membrane</location>
        <topology evidence="1 7">Multi-pass membrane protein</topology>
    </subcellularLocation>
</comment>
<evidence type="ECO:0000256" key="7">
    <source>
        <dbReference type="RuleBase" id="RU363032"/>
    </source>
</evidence>
<evidence type="ECO:0000256" key="6">
    <source>
        <dbReference type="ARBA" id="ARBA00023136"/>
    </source>
</evidence>
<organism evidence="9 10">
    <name type="scientific">Methanobrevibacter oralis</name>
    <dbReference type="NCBI Taxonomy" id="66851"/>
    <lineage>
        <taxon>Archaea</taxon>
        <taxon>Methanobacteriati</taxon>
        <taxon>Methanobacteriota</taxon>
        <taxon>Methanomada group</taxon>
        <taxon>Methanobacteria</taxon>
        <taxon>Methanobacteriales</taxon>
        <taxon>Methanobacteriaceae</taxon>
        <taxon>Methanobrevibacter</taxon>
    </lineage>
</organism>
<dbReference type="PANTHER" id="PTHR43386">
    <property type="entry name" value="OLIGOPEPTIDE TRANSPORT SYSTEM PERMEASE PROTEIN APPC"/>
    <property type="match status" value="1"/>
</dbReference>
<keyword evidence="10" id="KW-1185">Reference proteome</keyword>
<evidence type="ECO:0000259" key="8">
    <source>
        <dbReference type="PROSITE" id="PS50928"/>
    </source>
</evidence>
<dbReference type="GO" id="GO:0005886">
    <property type="term" value="C:plasma membrane"/>
    <property type="evidence" value="ECO:0007669"/>
    <property type="project" value="UniProtKB-SubCell"/>
</dbReference>
<feature type="transmembrane region" description="Helical" evidence="7">
    <location>
        <begin position="118"/>
        <end position="140"/>
    </location>
</feature>
<dbReference type="EMBL" id="LWMU01000048">
    <property type="protein sequence ID" value="KZX13679.1"/>
    <property type="molecule type" value="Genomic_DNA"/>
</dbReference>
<dbReference type="AlphaFoldDB" id="A0A166BQF7"/>
<dbReference type="GO" id="GO:0055085">
    <property type="term" value="P:transmembrane transport"/>
    <property type="evidence" value="ECO:0007669"/>
    <property type="project" value="InterPro"/>
</dbReference>
<dbReference type="PROSITE" id="PS50928">
    <property type="entry name" value="ABC_TM1"/>
    <property type="match status" value="1"/>
</dbReference>
<keyword evidence="2 7" id="KW-0813">Transport</keyword>
<feature type="transmembrane region" description="Helical" evidence="7">
    <location>
        <begin position="146"/>
        <end position="165"/>
    </location>
</feature>
<keyword evidence="3" id="KW-1003">Cell membrane</keyword>
<dbReference type="SUPFAM" id="SSF161098">
    <property type="entry name" value="MetI-like"/>
    <property type="match status" value="1"/>
</dbReference>
<dbReference type="InterPro" id="IPR000515">
    <property type="entry name" value="MetI-like"/>
</dbReference>
<evidence type="ECO:0000256" key="2">
    <source>
        <dbReference type="ARBA" id="ARBA00022448"/>
    </source>
</evidence>
<keyword evidence="5 7" id="KW-1133">Transmembrane helix</keyword>
<dbReference type="Proteomes" id="UP000077428">
    <property type="component" value="Unassembled WGS sequence"/>
</dbReference>
<evidence type="ECO:0000256" key="3">
    <source>
        <dbReference type="ARBA" id="ARBA00022475"/>
    </source>
</evidence>
<evidence type="ECO:0000256" key="1">
    <source>
        <dbReference type="ARBA" id="ARBA00004651"/>
    </source>
</evidence>